<sequence length="119" mass="12882">MLQYTECVYRASARVCGPSCALGSGAVGVVAAALVANWLGQTSPPPERAGVLALHAPAPDEIWKPQFRPRNPESTYRTGPDDLIGPVYCTHFAVFAHILSQIVRLDLHDRPDKLPLSGY</sequence>
<dbReference type="Proteomes" id="UP000028582">
    <property type="component" value="Unassembled WGS sequence"/>
</dbReference>
<protein>
    <submittedName>
        <fullName evidence="1">Uncharacterized protein</fullName>
    </submittedName>
</protein>
<evidence type="ECO:0000313" key="2">
    <source>
        <dbReference type="Proteomes" id="UP000028582"/>
    </source>
</evidence>
<name>A0A080ZB06_PHYNI</name>
<gene>
    <name evidence="1" type="ORF">F444_18549</name>
</gene>
<proteinExistence type="predicted"/>
<comment type="caution">
    <text evidence="1">The sequence shown here is derived from an EMBL/GenBank/DDBJ whole genome shotgun (WGS) entry which is preliminary data.</text>
</comment>
<dbReference type="EMBL" id="ANJA01003405">
    <property type="protein sequence ID" value="ETO63817.1"/>
    <property type="molecule type" value="Genomic_DNA"/>
</dbReference>
<organism evidence="1 2">
    <name type="scientific">Phytophthora nicotianae P1976</name>
    <dbReference type="NCBI Taxonomy" id="1317066"/>
    <lineage>
        <taxon>Eukaryota</taxon>
        <taxon>Sar</taxon>
        <taxon>Stramenopiles</taxon>
        <taxon>Oomycota</taxon>
        <taxon>Peronosporomycetes</taxon>
        <taxon>Peronosporales</taxon>
        <taxon>Peronosporaceae</taxon>
        <taxon>Phytophthora</taxon>
    </lineage>
</organism>
<reference evidence="1 2" key="1">
    <citation type="submission" date="2013-11" db="EMBL/GenBank/DDBJ databases">
        <title>The Genome Sequence of Phytophthora parasitica P1976.</title>
        <authorList>
            <consortium name="The Broad Institute Genomics Platform"/>
            <person name="Russ C."/>
            <person name="Tyler B."/>
            <person name="Panabieres F."/>
            <person name="Shan W."/>
            <person name="Tripathy S."/>
            <person name="Grunwald N."/>
            <person name="Machado M."/>
            <person name="Johnson C.S."/>
            <person name="Walker B."/>
            <person name="Young S."/>
            <person name="Zeng Q."/>
            <person name="Gargeya S."/>
            <person name="Fitzgerald M."/>
            <person name="Haas B."/>
            <person name="Abouelleil A."/>
            <person name="Allen A.W."/>
            <person name="Alvarado L."/>
            <person name="Arachchi H.M."/>
            <person name="Berlin A.M."/>
            <person name="Chapman S.B."/>
            <person name="Gainer-Dewar J."/>
            <person name="Goldberg J."/>
            <person name="Griggs A."/>
            <person name="Gujja S."/>
            <person name="Hansen M."/>
            <person name="Howarth C."/>
            <person name="Imamovic A."/>
            <person name="Ireland A."/>
            <person name="Larimer J."/>
            <person name="McCowan C."/>
            <person name="Murphy C."/>
            <person name="Pearson M."/>
            <person name="Poon T.W."/>
            <person name="Priest M."/>
            <person name="Roberts A."/>
            <person name="Saif S."/>
            <person name="Shea T."/>
            <person name="Sisk P."/>
            <person name="Sykes S."/>
            <person name="Wortman J."/>
            <person name="Nusbaum C."/>
            <person name="Birren B."/>
        </authorList>
    </citation>
    <scope>NUCLEOTIDE SEQUENCE [LARGE SCALE GENOMIC DNA]</scope>
    <source>
        <strain evidence="1 2">P1976</strain>
    </source>
</reference>
<dbReference type="AlphaFoldDB" id="A0A080ZB06"/>
<evidence type="ECO:0000313" key="1">
    <source>
        <dbReference type="EMBL" id="ETO63817.1"/>
    </source>
</evidence>
<accession>A0A080ZB06</accession>